<evidence type="ECO:0000256" key="4">
    <source>
        <dbReference type="ARBA" id="ARBA00023157"/>
    </source>
</evidence>
<keyword evidence="5" id="KW-0676">Redox-active center</keyword>
<sequence length="223" mass="24758">MSTNPARQQLIRKKRLEQKRKKTKRFLFITLGIVLLISLAAVLPNLLHSKINYKDSAGFTLGNPDAPIKVVNFSSFYCGYCAAFSMNDEPEFIKKYVDTGEVYYRYVNLAFSSDEGTQNAAKVAYCVAEQNLFFELKPKLYSAAGNQGSFSITNLTRLAESVGVEREELEACLTNNGALNEKLAEDLLFAQSVGVTGTPSFLVNDQLVYSNQLVPLVESLLGR</sequence>
<dbReference type="Pfam" id="PF13462">
    <property type="entry name" value="Thioredoxin_4"/>
    <property type="match status" value="1"/>
</dbReference>
<dbReference type="SUPFAM" id="SSF52833">
    <property type="entry name" value="Thioredoxin-like"/>
    <property type="match status" value="1"/>
</dbReference>
<comment type="similarity">
    <text evidence="1">Belongs to the thioredoxin family. DsbA subfamily.</text>
</comment>
<keyword evidence="3" id="KW-0560">Oxidoreductase</keyword>
<evidence type="ECO:0000256" key="1">
    <source>
        <dbReference type="ARBA" id="ARBA00005791"/>
    </source>
</evidence>
<accession>A0A1Y6K4G2</accession>
<feature type="domain" description="Thioredoxin-like fold" evidence="6">
    <location>
        <begin position="58"/>
        <end position="211"/>
    </location>
</feature>
<protein>
    <recommendedName>
        <fullName evidence="6">Thioredoxin-like fold domain-containing protein</fullName>
    </recommendedName>
</protein>
<dbReference type="InterPro" id="IPR036249">
    <property type="entry name" value="Thioredoxin-like_sf"/>
</dbReference>
<dbReference type="RefSeq" id="WP_087862406.1">
    <property type="nucleotide sequence ID" value="NZ_LT859958.1"/>
</dbReference>
<gene>
    <name evidence="7" type="ORF">CFX1CAM_1510</name>
</gene>
<reference evidence="8" key="1">
    <citation type="submission" date="2017-05" db="EMBL/GenBank/DDBJ databases">
        <authorList>
            <person name="Kirkegaard R."/>
            <person name="Mcilroy J S."/>
        </authorList>
    </citation>
    <scope>NUCLEOTIDE SEQUENCE [LARGE SCALE GENOMIC DNA]</scope>
</reference>
<dbReference type="OrthoDB" id="9784686at2"/>
<dbReference type="GO" id="GO:0016491">
    <property type="term" value="F:oxidoreductase activity"/>
    <property type="evidence" value="ECO:0007669"/>
    <property type="project" value="UniProtKB-KW"/>
</dbReference>
<evidence type="ECO:0000259" key="6">
    <source>
        <dbReference type="Pfam" id="PF13462"/>
    </source>
</evidence>
<evidence type="ECO:0000313" key="7">
    <source>
        <dbReference type="EMBL" id="SMX54575.1"/>
    </source>
</evidence>
<dbReference type="Gene3D" id="3.40.30.10">
    <property type="entry name" value="Glutaredoxin"/>
    <property type="match status" value="1"/>
</dbReference>
<dbReference type="Proteomes" id="UP000195514">
    <property type="component" value="Chromosome I"/>
</dbReference>
<proteinExistence type="inferred from homology"/>
<evidence type="ECO:0000313" key="8">
    <source>
        <dbReference type="Proteomes" id="UP000195514"/>
    </source>
</evidence>
<evidence type="ECO:0000256" key="5">
    <source>
        <dbReference type="ARBA" id="ARBA00023284"/>
    </source>
</evidence>
<dbReference type="PANTHER" id="PTHR13887">
    <property type="entry name" value="GLUTATHIONE S-TRANSFERASE KAPPA"/>
    <property type="match status" value="1"/>
</dbReference>
<dbReference type="PANTHER" id="PTHR13887:SF14">
    <property type="entry name" value="DISULFIDE BOND FORMATION PROTEIN D"/>
    <property type="match status" value="1"/>
</dbReference>
<keyword evidence="8" id="KW-1185">Reference proteome</keyword>
<dbReference type="InterPro" id="IPR012336">
    <property type="entry name" value="Thioredoxin-like_fold"/>
</dbReference>
<dbReference type="KEGG" id="abat:CFX1CAM_1510"/>
<dbReference type="AlphaFoldDB" id="A0A1Y6K4G2"/>
<dbReference type="EMBL" id="LT859958">
    <property type="protein sequence ID" value="SMX54575.1"/>
    <property type="molecule type" value="Genomic_DNA"/>
</dbReference>
<keyword evidence="4" id="KW-1015">Disulfide bond</keyword>
<organism evidence="7 8">
    <name type="scientific">Candidatus Brevifilum fermentans</name>
    <dbReference type="NCBI Taxonomy" id="1986204"/>
    <lineage>
        <taxon>Bacteria</taxon>
        <taxon>Bacillati</taxon>
        <taxon>Chloroflexota</taxon>
        <taxon>Anaerolineae</taxon>
        <taxon>Anaerolineales</taxon>
        <taxon>Anaerolineaceae</taxon>
        <taxon>Candidatus Brevifilum</taxon>
    </lineage>
</organism>
<keyword evidence="2" id="KW-0732">Signal</keyword>
<evidence type="ECO:0000256" key="3">
    <source>
        <dbReference type="ARBA" id="ARBA00023002"/>
    </source>
</evidence>
<name>A0A1Y6K4G2_9CHLR</name>
<evidence type="ECO:0000256" key="2">
    <source>
        <dbReference type="ARBA" id="ARBA00022729"/>
    </source>
</evidence>